<dbReference type="RefSeq" id="WP_184810948.1">
    <property type="nucleotide sequence ID" value="NZ_JACHJQ010000003.1"/>
</dbReference>
<accession>A0A7W7Q4H6</accession>
<protein>
    <submittedName>
        <fullName evidence="1">Uncharacterized protein</fullName>
    </submittedName>
</protein>
<comment type="caution">
    <text evidence="1">The sequence shown here is derived from an EMBL/GenBank/DDBJ whole genome shotgun (WGS) entry which is preliminary data.</text>
</comment>
<proteinExistence type="predicted"/>
<organism evidence="1 2">
    <name type="scientific">Actinophytocola algeriensis</name>
    <dbReference type="NCBI Taxonomy" id="1768010"/>
    <lineage>
        <taxon>Bacteria</taxon>
        <taxon>Bacillati</taxon>
        <taxon>Actinomycetota</taxon>
        <taxon>Actinomycetes</taxon>
        <taxon>Pseudonocardiales</taxon>
        <taxon>Pseudonocardiaceae</taxon>
    </lineage>
</organism>
<keyword evidence="2" id="KW-1185">Reference proteome</keyword>
<dbReference type="AlphaFoldDB" id="A0A7W7Q4H6"/>
<name>A0A7W7Q4H6_9PSEU</name>
<gene>
    <name evidence="1" type="ORF">FHR82_003009</name>
</gene>
<evidence type="ECO:0000313" key="2">
    <source>
        <dbReference type="Proteomes" id="UP000520767"/>
    </source>
</evidence>
<dbReference type="EMBL" id="JACHJQ010000003">
    <property type="protein sequence ID" value="MBB4906789.1"/>
    <property type="molecule type" value="Genomic_DNA"/>
</dbReference>
<evidence type="ECO:0000313" key="1">
    <source>
        <dbReference type="EMBL" id="MBB4906789.1"/>
    </source>
</evidence>
<dbReference type="Proteomes" id="UP000520767">
    <property type="component" value="Unassembled WGS sequence"/>
</dbReference>
<reference evidence="1 2" key="1">
    <citation type="submission" date="2020-08" db="EMBL/GenBank/DDBJ databases">
        <title>Genomic Encyclopedia of Type Strains, Phase III (KMG-III): the genomes of soil and plant-associated and newly described type strains.</title>
        <authorList>
            <person name="Whitman W."/>
        </authorList>
    </citation>
    <scope>NUCLEOTIDE SEQUENCE [LARGE SCALE GENOMIC DNA]</scope>
    <source>
        <strain evidence="1 2">CECT 8960</strain>
    </source>
</reference>
<sequence>MRAVLRVVGVHVLLAGLALGAVAVWGTGADPARADLAVTVPDTDPRLPVNPELVALVRPPGLVVMDTTKEKNGAWLTAVLPEKEARYFTDAGVASVKALVSRDGEFSQGVWQFPVRDGADPVAALRAADDFYAAGGWAEAPGPRDVLVRSHAPTPELPLAAYRAHYVRGPYLIRVEAYGPDAERVHREFEALVDRQLDRWPPT</sequence>